<proteinExistence type="predicted"/>
<reference evidence="2 3" key="1">
    <citation type="submission" date="2015-09" db="EMBL/GenBank/DDBJ databases">
        <authorList>
            <consortium name="Pathogen Informatics"/>
        </authorList>
    </citation>
    <scope>NUCLEOTIDE SEQUENCE [LARGE SCALE GENOMIC DNA]</scope>
    <source>
        <strain evidence="2 3">2789STDY5834885</strain>
    </source>
</reference>
<organism evidence="2 3">
    <name type="scientific">Fusicatenibacter saccharivorans</name>
    <dbReference type="NCBI Taxonomy" id="1150298"/>
    <lineage>
        <taxon>Bacteria</taxon>
        <taxon>Bacillati</taxon>
        <taxon>Bacillota</taxon>
        <taxon>Clostridia</taxon>
        <taxon>Lachnospirales</taxon>
        <taxon>Lachnospiraceae</taxon>
        <taxon>Fusicatenibacter</taxon>
    </lineage>
</organism>
<accession>A0A174JX82</accession>
<feature type="compositionally biased region" description="Basic residues" evidence="1">
    <location>
        <begin position="9"/>
        <end position="18"/>
    </location>
</feature>
<evidence type="ECO:0000256" key="1">
    <source>
        <dbReference type="SAM" id="MobiDB-lite"/>
    </source>
</evidence>
<sequence length="69" mass="8166">MSDHTEHKKMGRPIIGKRKNNDMKFKMDDDMLSGLIEYCKERNITRAEGIRRAVGEMLERERQEKSAKK</sequence>
<protein>
    <submittedName>
        <fullName evidence="2">Uncharacterized protein</fullName>
    </submittedName>
</protein>
<dbReference type="RefSeq" id="WP_207643449.1">
    <property type="nucleotide sequence ID" value="NZ_CZAL01000005.1"/>
</dbReference>
<feature type="region of interest" description="Disordered" evidence="1">
    <location>
        <begin position="1"/>
        <end position="21"/>
    </location>
</feature>
<evidence type="ECO:0000313" key="2">
    <source>
        <dbReference type="EMBL" id="CUP04384.1"/>
    </source>
</evidence>
<gene>
    <name evidence="2" type="ORF">ERS852498_01100</name>
</gene>
<name>A0A174JX82_9FIRM</name>
<dbReference type="EMBL" id="CZAL01000005">
    <property type="protein sequence ID" value="CUP04384.1"/>
    <property type="molecule type" value="Genomic_DNA"/>
</dbReference>
<evidence type="ECO:0000313" key="3">
    <source>
        <dbReference type="Proteomes" id="UP000095709"/>
    </source>
</evidence>
<dbReference type="Proteomes" id="UP000095709">
    <property type="component" value="Unassembled WGS sequence"/>
</dbReference>
<dbReference type="AlphaFoldDB" id="A0A174JX82"/>